<dbReference type="InterPro" id="IPR003593">
    <property type="entry name" value="AAA+_ATPase"/>
</dbReference>
<dbReference type="InterPro" id="IPR027417">
    <property type="entry name" value="P-loop_NTPase"/>
</dbReference>
<evidence type="ECO:0000313" key="4">
    <source>
        <dbReference type="EMBL" id="MBL4931938.1"/>
    </source>
</evidence>
<dbReference type="SMART" id="SM00382">
    <property type="entry name" value="AAA"/>
    <property type="match status" value="1"/>
</dbReference>
<dbReference type="PANTHER" id="PTHR43423:SF1">
    <property type="entry name" value="ABC TRANSPORTER I FAMILY MEMBER 17"/>
    <property type="match status" value="1"/>
</dbReference>
<protein>
    <submittedName>
        <fullName evidence="4">ATP-binding cassette domain-containing protein</fullName>
    </submittedName>
</protein>
<sequence>MIEPLFRAKNVIYRNKLIYNDIIIEKGKVNFIVGESGSGKSTFLKLLNNSISAEAGELLYGGKDINEYNPILLRRDVSLVSQEPFLFEDSILDNFKKIYSLRGLPIPNEDYVKYITELCLVNVPLDQNAATLSGGERQRVYISIFLSLCPKVVLLDEPTSALDDKNSSKMIKNIINFCKEKNIEIVIVSHDKNITNEFCENKIEIIKERVR</sequence>
<dbReference type="RefSeq" id="WP_202767319.1">
    <property type="nucleotide sequence ID" value="NZ_JAESWA010000022.1"/>
</dbReference>
<organism evidence="4 5">
    <name type="scientific">Clostridium paridis</name>
    <dbReference type="NCBI Taxonomy" id="2803863"/>
    <lineage>
        <taxon>Bacteria</taxon>
        <taxon>Bacillati</taxon>
        <taxon>Bacillota</taxon>
        <taxon>Clostridia</taxon>
        <taxon>Eubacteriales</taxon>
        <taxon>Clostridiaceae</taxon>
        <taxon>Clostridium</taxon>
    </lineage>
</organism>
<evidence type="ECO:0000256" key="2">
    <source>
        <dbReference type="ARBA" id="ARBA00022840"/>
    </source>
</evidence>
<accession>A0A937FH54</accession>
<keyword evidence="5" id="KW-1185">Reference proteome</keyword>
<dbReference type="GO" id="GO:0005524">
    <property type="term" value="F:ATP binding"/>
    <property type="evidence" value="ECO:0007669"/>
    <property type="project" value="UniProtKB-KW"/>
</dbReference>
<dbReference type="AlphaFoldDB" id="A0A937FH54"/>
<dbReference type="GO" id="GO:0016887">
    <property type="term" value="F:ATP hydrolysis activity"/>
    <property type="evidence" value="ECO:0007669"/>
    <property type="project" value="InterPro"/>
</dbReference>
<comment type="caution">
    <text evidence="4">The sequence shown here is derived from an EMBL/GenBank/DDBJ whole genome shotgun (WGS) entry which is preliminary data.</text>
</comment>
<gene>
    <name evidence="4" type="ORF">JK634_08980</name>
</gene>
<keyword evidence="1" id="KW-0547">Nucleotide-binding</keyword>
<evidence type="ECO:0000259" key="3">
    <source>
        <dbReference type="PROSITE" id="PS50893"/>
    </source>
</evidence>
<keyword evidence="2 4" id="KW-0067">ATP-binding</keyword>
<reference evidence="4" key="1">
    <citation type="submission" date="2021-01" db="EMBL/GenBank/DDBJ databases">
        <title>Genome public.</title>
        <authorList>
            <person name="Liu C."/>
            <person name="Sun Q."/>
        </authorList>
    </citation>
    <scope>NUCLEOTIDE SEQUENCE</scope>
    <source>
        <strain evidence="4">YIM B02565</strain>
    </source>
</reference>
<dbReference type="EMBL" id="JAESWA010000022">
    <property type="protein sequence ID" value="MBL4931938.1"/>
    <property type="molecule type" value="Genomic_DNA"/>
</dbReference>
<dbReference type="SUPFAM" id="SSF52540">
    <property type="entry name" value="P-loop containing nucleoside triphosphate hydrolases"/>
    <property type="match status" value="1"/>
</dbReference>
<dbReference type="InterPro" id="IPR003439">
    <property type="entry name" value="ABC_transporter-like_ATP-bd"/>
</dbReference>
<dbReference type="Gene3D" id="3.40.50.300">
    <property type="entry name" value="P-loop containing nucleotide triphosphate hydrolases"/>
    <property type="match status" value="1"/>
</dbReference>
<dbReference type="Pfam" id="PF00005">
    <property type="entry name" value="ABC_tran"/>
    <property type="match status" value="1"/>
</dbReference>
<feature type="domain" description="ABC transporter" evidence="3">
    <location>
        <begin position="6"/>
        <end position="206"/>
    </location>
</feature>
<dbReference type="Proteomes" id="UP000623681">
    <property type="component" value="Unassembled WGS sequence"/>
</dbReference>
<evidence type="ECO:0000256" key="1">
    <source>
        <dbReference type="ARBA" id="ARBA00022741"/>
    </source>
</evidence>
<proteinExistence type="predicted"/>
<dbReference type="PANTHER" id="PTHR43423">
    <property type="entry name" value="ABC TRANSPORTER I FAMILY MEMBER 17"/>
    <property type="match status" value="1"/>
</dbReference>
<name>A0A937FH54_9CLOT</name>
<dbReference type="PROSITE" id="PS50893">
    <property type="entry name" value="ABC_TRANSPORTER_2"/>
    <property type="match status" value="1"/>
</dbReference>
<evidence type="ECO:0000313" key="5">
    <source>
        <dbReference type="Proteomes" id="UP000623681"/>
    </source>
</evidence>